<reference evidence="2 3" key="1">
    <citation type="submission" date="2018-11" db="EMBL/GenBank/DDBJ databases">
        <title>Sequencing the genomes of 1000 actinobacteria strains.</title>
        <authorList>
            <person name="Klenk H.-P."/>
        </authorList>
    </citation>
    <scope>NUCLEOTIDE SEQUENCE [LARGE SCALE GENOMIC DNA]</scope>
    <source>
        <strain evidence="2 3">DSM 43634</strain>
    </source>
</reference>
<evidence type="ECO:0000313" key="2">
    <source>
        <dbReference type="EMBL" id="ROP28005.1"/>
    </source>
</evidence>
<organism evidence="2 3">
    <name type="scientific">Couchioplanes caeruleus</name>
    <dbReference type="NCBI Taxonomy" id="56438"/>
    <lineage>
        <taxon>Bacteria</taxon>
        <taxon>Bacillati</taxon>
        <taxon>Actinomycetota</taxon>
        <taxon>Actinomycetes</taxon>
        <taxon>Micromonosporales</taxon>
        <taxon>Micromonosporaceae</taxon>
        <taxon>Couchioplanes</taxon>
    </lineage>
</organism>
<accession>A0A3N1GCN3</accession>
<gene>
    <name evidence="2" type="ORF">EDD30_0708</name>
</gene>
<dbReference type="Proteomes" id="UP000271683">
    <property type="component" value="Unassembled WGS sequence"/>
</dbReference>
<dbReference type="RefSeq" id="WP_084556173.1">
    <property type="nucleotide sequence ID" value="NZ_RJKL01000001.1"/>
</dbReference>
<evidence type="ECO:0000313" key="3">
    <source>
        <dbReference type="Proteomes" id="UP000271683"/>
    </source>
</evidence>
<name>A0A3N1GCN3_9ACTN</name>
<proteinExistence type="predicted"/>
<dbReference type="EMBL" id="RJKL01000001">
    <property type="protein sequence ID" value="ROP28005.1"/>
    <property type="molecule type" value="Genomic_DNA"/>
</dbReference>
<feature type="region of interest" description="Disordered" evidence="1">
    <location>
        <begin position="72"/>
        <end position="93"/>
    </location>
</feature>
<dbReference type="AlphaFoldDB" id="A0A3N1GCN3"/>
<dbReference type="OrthoDB" id="4329452at2"/>
<comment type="caution">
    <text evidence="2">The sequence shown here is derived from an EMBL/GenBank/DDBJ whole genome shotgun (WGS) entry which is preliminary data.</text>
</comment>
<protein>
    <submittedName>
        <fullName evidence="2">Uncharacterized protein</fullName>
    </submittedName>
</protein>
<sequence>MGILDITNSYAGWLTLWLEPLGEDRWLRPGETFRIRSDYDGEERDFVVDFWVDDEDRAAGIANVTVSIERGNPDAEVTDDNGGLVECGHQRPPEIDQKWAKAREKWERRATP</sequence>
<evidence type="ECO:0000256" key="1">
    <source>
        <dbReference type="SAM" id="MobiDB-lite"/>
    </source>
</evidence>